<dbReference type="GO" id="GO:0019867">
    <property type="term" value="C:outer membrane"/>
    <property type="evidence" value="ECO:0007669"/>
    <property type="project" value="InterPro"/>
</dbReference>
<protein>
    <recommendedName>
        <fullName evidence="2">Autotransporter domain-containing protein</fullName>
    </recommendedName>
</protein>
<evidence type="ECO:0000256" key="1">
    <source>
        <dbReference type="SAM" id="SignalP"/>
    </source>
</evidence>
<dbReference type="Proteomes" id="UP000282760">
    <property type="component" value="Chromosome"/>
</dbReference>
<keyword evidence="1" id="KW-0732">Signal</keyword>
<evidence type="ECO:0000313" key="4">
    <source>
        <dbReference type="Proteomes" id="UP000282760"/>
    </source>
</evidence>
<reference evidence="3 4" key="1">
    <citation type="submission" date="2017-11" db="EMBL/GenBank/DDBJ databases">
        <title>Effect of PGPRs.</title>
        <authorList>
            <person name="Oliva R."/>
            <person name="Nong J."/>
            <person name="Roman V."/>
        </authorList>
    </citation>
    <scope>NUCLEOTIDE SEQUENCE [LARGE SCALE GENOMIC DNA]</scope>
    <source>
        <strain evidence="3">Inb918</strain>
    </source>
</reference>
<dbReference type="AlphaFoldDB" id="A0A3T0JPR5"/>
<dbReference type="SMART" id="SM00869">
    <property type="entry name" value="Autotransporter"/>
    <property type="match status" value="1"/>
</dbReference>
<evidence type="ECO:0000313" key="3">
    <source>
        <dbReference type="EMBL" id="AZV25448.1"/>
    </source>
</evidence>
<dbReference type="InterPro" id="IPR006315">
    <property type="entry name" value="OM_autotransptr_brl_dom"/>
</dbReference>
<feature type="signal peptide" evidence="1">
    <location>
        <begin position="1"/>
        <end position="27"/>
    </location>
</feature>
<evidence type="ECO:0000259" key="2">
    <source>
        <dbReference type="PROSITE" id="PS51208"/>
    </source>
</evidence>
<dbReference type="Gene3D" id="2.40.128.130">
    <property type="entry name" value="Autotransporter beta-domain"/>
    <property type="match status" value="1"/>
</dbReference>
<dbReference type="Pfam" id="PF03797">
    <property type="entry name" value="Autotransporter"/>
    <property type="match status" value="1"/>
</dbReference>
<dbReference type="InterPro" id="IPR005546">
    <property type="entry name" value="Autotransporte_beta"/>
</dbReference>
<dbReference type="SUPFAM" id="SSF103515">
    <property type="entry name" value="Autotransporter"/>
    <property type="match status" value="1"/>
</dbReference>
<organism evidence="3 4">
    <name type="scientific">Pseudomonas syringae</name>
    <dbReference type="NCBI Taxonomy" id="317"/>
    <lineage>
        <taxon>Bacteria</taxon>
        <taxon>Pseudomonadati</taxon>
        <taxon>Pseudomonadota</taxon>
        <taxon>Gammaproteobacteria</taxon>
        <taxon>Pseudomonadales</taxon>
        <taxon>Pseudomonadaceae</taxon>
        <taxon>Pseudomonas</taxon>
    </lineage>
</organism>
<gene>
    <name evidence="3" type="ORF">CT157_05395</name>
</gene>
<feature type="domain" description="Autotransporter" evidence="2">
    <location>
        <begin position="176"/>
        <end position="452"/>
    </location>
</feature>
<dbReference type="NCBIfam" id="TIGR01414">
    <property type="entry name" value="autotrans_barl"/>
    <property type="match status" value="1"/>
</dbReference>
<sequence>MLFACHRLALCVATVVLGGLLSQVSSAETLGDTQNSVGLPDMRDANLKSYARTANGARAAESIQSISVLLDSDPIYGPPGHGFPVNGGQYNVFSNMIIALSPSAADVGVAIESLAAGSNANLSSATLAASSSVINSMRMAMQPIDGDSGLPVGLDSSQTPFLADSGVPSALRNLNNPGAQGRVWLLGTGNYGRLDGEHGTDSLEQRTVGSVLGVDWSLSSLWRIGVLGGYSKSNLDSHNLDGQLRSWHVGAYAMREDGPFVLRLGAAYSSHDGDNRRTVEFTGFSERPKGRYDADSQQAFAEAGYRLGSGRWSVEPFASLGYQRYHRDQFTEKGGMSALAVDAQTQDNLSSTFGVRLAQRHQLPNGISLKPRTSLGWRHTYGDVDSQTRQAFVLGGNAFKVEGTPLDRDSLAVEAGLDVGLSARHTLSVGYSADLSSNSRNHALIGQWQVSF</sequence>
<dbReference type="InterPro" id="IPR036709">
    <property type="entry name" value="Autotransporte_beta_dom_sf"/>
</dbReference>
<accession>A0A3T0JPR5</accession>
<feature type="chain" id="PRO_5019402922" description="Autotransporter domain-containing protein" evidence="1">
    <location>
        <begin position="28"/>
        <end position="452"/>
    </location>
</feature>
<proteinExistence type="predicted"/>
<dbReference type="PROSITE" id="PS51208">
    <property type="entry name" value="AUTOTRANSPORTER"/>
    <property type="match status" value="1"/>
</dbReference>
<name>A0A3T0JPR5_PSESX</name>
<dbReference type="EMBL" id="CP024646">
    <property type="protein sequence ID" value="AZV25448.1"/>
    <property type="molecule type" value="Genomic_DNA"/>
</dbReference>